<dbReference type="GO" id="GO:0000932">
    <property type="term" value="C:P-body"/>
    <property type="evidence" value="ECO:0007669"/>
    <property type="project" value="TreeGrafter"/>
</dbReference>
<dbReference type="Pfam" id="PF16608">
    <property type="entry name" value="TNRC6-PABC_bdg"/>
    <property type="match status" value="1"/>
</dbReference>
<feature type="domain" description="TNRC6 PABC binding" evidence="2">
    <location>
        <begin position="1"/>
        <end position="109"/>
    </location>
</feature>
<keyword evidence="4" id="KW-1185">Reference proteome</keyword>
<feature type="compositionally biased region" description="Pro residues" evidence="1">
    <location>
        <begin position="61"/>
        <end position="78"/>
    </location>
</feature>
<organism evidence="3 4">
    <name type="scientific">Coregonus suidteri</name>
    <dbReference type="NCBI Taxonomy" id="861788"/>
    <lineage>
        <taxon>Eukaryota</taxon>
        <taxon>Metazoa</taxon>
        <taxon>Chordata</taxon>
        <taxon>Craniata</taxon>
        <taxon>Vertebrata</taxon>
        <taxon>Euteleostomi</taxon>
        <taxon>Actinopterygii</taxon>
        <taxon>Neopterygii</taxon>
        <taxon>Teleostei</taxon>
        <taxon>Protacanthopterygii</taxon>
        <taxon>Salmoniformes</taxon>
        <taxon>Salmonidae</taxon>
        <taxon>Coregoninae</taxon>
        <taxon>Coregonus</taxon>
    </lineage>
</organism>
<feature type="non-terminal residue" evidence="3">
    <location>
        <position position="123"/>
    </location>
</feature>
<dbReference type="GO" id="GO:0005654">
    <property type="term" value="C:nucleoplasm"/>
    <property type="evidence" value="ECO:0007669"/>
    <property type="project" value="TreeGrafter"/>
</dbReference>
<dbReference type="PANTHER" id="PTHR13020">
    <property type="entry name" value="TRINUCLEOTIDE REPEAT-CONTAINING GENE 6"/>
    <property type="match status" value="1"/>
</dbReference>
<sequence>MPSNSAWPSIRASSHSGSLTSTTQSTSARSSESKWCPGGSNTSLAHELWKVPLAPKGPSAPSRPPPGLTSHPQKPPPSWGEAPLRLGGWGNSDSRYTPGCSWSDDCSSSGTTNWLVLKNLTTQ</sequence>
<name>A0AAN8QV74_9TELE</name>
<accession>A0AAN8QV74</accession>
<dbReference type="GO" id="GO:0060213">
    <property type="term" value="P:positive regulation of nuclear-transcribed mRNA poly(A) tail shortening"/>
    <property type="evidence" value="ECO:0007669"/>
    <property type="project" value="TreeGrafter"/>
</dbReference>
<proteinExistence type="predicted"/>
<feature type="region of interest" description="Disordered" evidence="1">
    <location>
        <begin position="1"/>
        <end position="90"/>
    </location>
</feature>
<gene>
    <name evidence="3" type="ORF">J4Q44_G00182550</name>
</gene>
<comment type="caution">
    <text evidence="3">The sequence shown here is derived from an EMBL/GenBank/DDBJ whole genome shotgun (WGS) entry which is preliminary data.</text>
</comment>
<evidence type="ECO:0000259" key="2">
    <source>
        <dbReference type="Pfam" id="PF16608"/>
    </source>
</evidence>
<evidence type="ECO:0000313" key="3">
    <source>
        <dbReference type="EMBL" id="KAK6312591.1"/>
    </source>
</evidence>
<dbReference type="PANTHER" id="PTHR13020:SF28">
    <property type="entry name" value="TRINUCLEOTIDE REPEAT-CONTAINING GENE 6A PROTEIN"/>
    <property type="match status" value="1"/>
</dbReference>
<dbReference type="EMBL" id="JAGTTL010000015">
    <property type="protein sequence ID" value="KAK6312591.1"/>
    <property type="molecule type" value="Genomic_DNA"/>
</dbReference>
<reference evidence="3 4" key="1">
    <citation type="submission" date="2021-04" db="EMBL/GenBank/DDBJ databases">
        <authorList>
            <person name="De Guttry C."/>
            <person name="Zahm M."/>
            <person name="Klopp C."/>
            <person name="Cabau C."/>
            <person name="Louis A."/>
            <person name="Berthelot C."/>
            <person name="Parey E."/>
            <person name="Roest Crollius H."/>
            <person name="Montfort J."/>
            <person name="Robinson-Rechavi M."/>
            <person name="Bucao C."/>
            <person name="Bouchez O."/>
            <person name="Gislard M."/>
            <person name="Lluch J."/>
            <person name="Milhes M."/>
            <person name="Lampietro C."/>
            <person name="Lopez Roques C."/>
            <person name="Donnadieu C."/>
            <person name="Braasch I."/>
            <person name="Desvignes T."/>
            <person name="Postlethwait J."/>
            <person name="Bobe J."/>
            <person name="Wedekind C."/>
            <person name="Guiguen Y."/>
        </authorList>
    </citation>
    <scope>NUCLEOTIDE SEQUENCE [LARGE SCALE GENOMIC DNA]</scope>
    <source>
        <strain evidence="3">Cs_M1</strain>
        <tissue evidence="3">Blood</tissue>
    </source>
</reference>
<dbReference type="InterPro" id="IPR032226">
    <property type="entry name" value="TNRC6_PABC-bd"/>
</dbReference>
<dbReference type="Proteomes" id="UP001356427">
    <property type="component" value="Unassembled WGS sequence"/>
</dbReference>
<evidence type="ECO:0000256" key="1">
    <source>
        <dbReference type="SAM" id="MobiDB-lite"/>
    </source>
</evidence>
<evidence type="ECO:0000313" key="4">
    <source>
        <dbReference type="Proteomes" id="UP001356427"/>
    </source>
</evidence>
<feature type="compositionally biased region" description="Low complexity" evidence="1">
    <location>
        <begin position="13"/>
        <end position="30"/>
    </location>
</feature>
<dbReference type="GO" id="GO:0035195">
    <property type="term" value="P:miRNA-mediated post-transcriptional gene silencing"/>
    <property type="evidence" value="ECO:0007669"/>
    <property type="project" value="TreeGrafter"/>
</dbReference>
<dbReference type="InterPro" id="IPR052068">
    <property type="entry name" value="GW182_domain"/>
</dbReference>
<dbReference type="AlphaFoldDB" id="A0AAN8QV74"/>
<protein>
    <recommendedName>
        <fullName evidence="2">TNRC6 PABC binding domain-containing protein</fullName>
    </recommendedName>
</protein>